<feature type="transmembrane region" description="Helical" evidence="1">
    <location>
        <begin position="21"/>
        <end position="43"/>
    </location>
</feature>
<dbReference type="Proteomes" id="UP001476282">
    <property type="component" value="Unassembled WGS sequence"/>
</dbReference>
<protein>
    <submittedName>
        <fullName evidence="2">Uncharacterized protein</fullName>
    </submittedName>
</protein>
<reference evidence="2 3" key="1">
    <citation type="submission" date="2024-02" db="EMBL/GenBank/DDBJ databases">
        <title>Haloferula sargassicola NBRC 104335.</title>
        <authorList>
            <person name="Ichikawa N."/>
            <person name="Katano-Makiyama Y."/>
            <person name="Hidaka K."/>
        </authorList>
    </citation>
    <scope>NUCLEOTIDE SEQUENCE [LARGE SCALE GENOMIC DNA]</scope>
    <source>
        <strain evidence="2 3">NBRC 104335</strain>
    </source>
</reference>
<dbReference type="EMBL" id="BAABRI010000012">
    <property type="protein sequence ID" value="GAA5483160.1"/>
    <property type="molecule type" value="Genomic_DNA"/>
</dbReference>
<proteinExistence type="predicted"/>
<dbReference type="PROSITE" id="PS51257">
    <property type="entry name" value="PROKAR_LIPOPROTEIN"/>
    <property type="match status" value="1"/>
</dbReference>
<gene>
    <name evidence="2" type="ORF">Hsar01_02389</name>
</gene>
<keyword evidence="1" id="KW-0472">Membrane</keyword>
<evidence type="ECO:0000256" key="1">
    <source>
        <dbReference type="SAM" id="Phobius"/>
    </source>
</evidence>
<evidence type="ECO:0000313" key="2">
    <source>
        <dbReference type="EMBL" id="GAA5483160.1"/>
    </source>
</evidence>
<sequence length="252" mass="28123">MSAKAETLPPRRKRRAHYYGWLLANIVAACLAILSWLLTLHVFGHPEIPQFYRLISKLGRAEPPVGFTLQQAPPGEAADPEKLYRRYAELPDDKTATLNGALLRNYLTGLKQPELIQYVEADLEVVETRDLTGDDLFPEGFAVRGRAMVQPDEFAKPVPYPVVVDYLFPTANSAARNWFVPGDQLKVSKIPNCAMLLHVGRAIDDDTPLVVLTVVPIVMTQYQVGEDRQFSLKTPETLNPGARLPVFSTKAE</sequence>
<name>A0ABP9UPI7_9BACT</name>
<keyword evidence="1" id="KW-1133">Transmembrane helix</keyword>
<evidence type="ECO:0000313" key="3">
    <source>
        <dbReference type="Proteomes" id="UP001476282"/>
    </source>
</evidence>
<organism evidence="2 3">
    <name type="scientific">Haloferula sargassicola</name>
    <dbReference type="NCBI Taxonomy" id="490096"/>
    <lineage>
        <taxon>Bacteria</taxon>
        <taxon>Pseudomonadati</taxon>
        <taxon>Verrucomicrobiota</taxon>
        <taxon>Verrucomicrobiia</taxon>
        <taxon>Verrucomicrobiales</taxon>
        <taxon>Verrucomicrobiaceae</taxon>
        <taxon>Haloferula</taxon>
    </lineage>
</organism>
<keyword evidence="1" id="KW-0812">Transmembrane</keyword>
<keyword evidence="3" id="KW-1185">Reference proteome</keyword>
<accession>A0ABP9UPI7</accession>
<comment type="caution">
    <text evidence="2">The sequence shown here is derived from an EMBL/GenBank/DDBJ whole genome shotgun (WGS) entry which is preliminary data.</text>
</comment>
<dbReference type="RefSeq" id="WP_353567280.1">
    <property type="nucleotide sequence ID" value="NZ_BAABRI010000012.1"/>
</dbReference>